<evidence type="ECO:0000256" key="2">
    <source>
        <dbReference type="SAM" id="SignalP"/>
    </source>
</evidence>
<dbReference type="AlphaFoldDB" id="A0A2S0VMV9"/>
<feature type="chain" id="PRO_5015732455" description="Polysaccharide lyase" evidence="2">
    <location>
        <begin position="25"/>
        <end position="341"/>
    </location>
</feature>
<evidence type="ECO:0000256" key="1">
    <source>
        <dbReference type="SAM" id="MobiDB-lite"/>
    </source>
</evidence>
<dbReference type="InterPro" id="IPR025975">
    <property type="entry name" value="Polysacc_lyase"/>
</dbReference>
<proteinExistence type="predicted"/>
<feature type="region of interest" description="Disordered" evidence="1">
    <location>
        <begin position="40"/>
        <end position="60"/>
    </location>
</feature>
<organism evidence="3 4">
    <name type="scientific">Saccharobesus litoralis</name>
    <dbReference type="NCBI Taxonomy" id="2172099"/>
    <lineage>
        <taxon>Bacteria</taxon>
        <taxon>Pseudomonadati</taxon>
        <taxon>Pseudomonadota</taxon>
        <taxon>Gammaproteobacteria</taxon>
        <taxon>Alteromonadales</taxon>
        <taxon>Alteromonadaceae</taxon>
        <taxon>Saccharobesus</taxon>
    </lineage>
</organism>
<dbReference type="EMBL" id="CP026604">
    <property type="protein sequence ID" value="AWB65558.1"/>
    <property type="molecule type" value="Genomic_DNA"/>
</dbReference>
<dbReference type="Gene3D" id="2.60.120.200">
    <property type="match status" value="1"/>
</dbReference>
<dbReference type="KEGG" id="cate:C2869_03505"/>
<dbReference type="Pfam" id="PF14099">
    <property type="entry name" value="Polysacc_lyase"/>
    <property type="match status" value="1"/>
</dbReference>
<dbReference type="RefSeq" id="WP_108601634.1">
    <property type="nucleotide sequence ID" value="NZ_CP026604.1"/>
</dbReference>
<dbReference type="PROSITE" id="PS51257">
    <property type="entry name" value="PROKAR_LIPOPROTEIN"/>
    <property type="match status" value="1"/>
</dbReference>
<evidence type="ECO:0008006" key="5">
    <source>
        <dbReference type="Google" id="ProtNLM"/>
    </source>
</evidence>
<sequence>MQKTTLLAISLALFGAGCVSNDTANTSGVNANAKLAKAKPANTQLKSASKPVTKPANNPPVELNGKMINESFENGGWNAPHARGFTPGLKKDLPQNFMFNQHQGDHAFVLEDKIVRDGNYAAKLVWHHTNPAAYNGKKNKVDNVDRKAMFHGFKTKKVMGAHAWYGFSFYFPSDGTADELNEWLFFQIHGSADKRLKEHSRNPPFSITMDKDGLHGSYKWDPDEKSITRKGKGTKRYRIPGAKSNYLDRWVDFVVHVKVDYSEAKNGIVELWVDGKKVLNEQNVQFGYNDDKGIYPSWGMYFNGDLSVMKHDHYLYLDEIRTTDAANATYQDVAPRGRAKQ</sequence>
<reference evidence="3 4" key="1">
    <citation type="submission" date="2018-01" db="EMBL/GenBank/DDBJ databases">
        <title>Genome sequence of a Cantenovulum-like bacteria.</title>
        <authorList>
            <person name="Tan W.R."/>
            <person name="Lau N.-S."/>
            <person name="Go F."/>
            <person name="Amirul A.-A.A."/>
        </authorList>
    </citation>
    <scope>NUCLEOTIDE SEQUENCE [LARGE SCALE GENOMIC DNA]</scope>
    <source>
        <strain evidence="3 4">CCB-QB4</strain>
    </source>
</reference>
<keyword evidence="2" id="KW-0732">Signal</keyword>
<dbReference type="Proteomes" id="UP000244441">
    <property type="component" value="Chromosome"/>
</dbReference>
<keyword evidence="4" id="KW-1185">Reference proteome</keyword>
<gene>
    <name evidence="3" type="ORF">C2869_03505</name>
</gene>
<dbReference type="OrthoDB" id="1444191at2"/>
<protein>
    <recommendedName>
        <fullName evidence="5">Polysaccharide lyase</fullName>
    </recommendedName>
</protein>
<evidence type="ECO:0000313" key="4">
    <source>
        <dbReference type="Proteomes" id="UP000244441"/>
    </source>
</evidence>
<accession>A0A2S0VMV9</accession>
<evidence type="ECO:0000313" key="3">
    <source>
        <dbReference type="EMBL" id="AWB65558.1"/>
    </source>
</evidence>
<feature type="signal peptide" evidence="2">
    <location>
        <begin position="1"/>
        <end position="24"/>
    </location>
</feature>
<name>A0A2S0VMV9_9ALTE</name>